<accession>A0ABD0KCZ5</accession>
<gene>
    <name evidence="1" type="ORF">BaRGS_00023683</name>
</gene>
<dbReference type="Proteomes" id="UP001519460">
    <property type="component" value="Unassembled WGS sequence"/>
</dbReference>
<sequence>MNDHSCVIAEEAVQCSLSGSLGCENVCGSAKPLDVLSSSLSVARMDNERSQLCHRRRSSSLSGSLDCENVCGSAKPLDVLSSSLSVAGMRDT</sequence>
<reference evidence="1 2" key="1">
    <citation type="journal article" date="2023" name="Sci. Data">
        <title>Genome assembly of the Korean intertidal mud-creeper Batillaria attramentaria.</title>
        <authorList>
            <person name="Patra A.K."/>
            <person name="Ho P.T."/>
            <person name="Jun S."/>
            <person name="Lee S.J."/>
            <person name="Kim Y."/>
            <person name="Won Y.J."/>
        </authorList>
    </citation>
    <scope>NUCLEOTIDE SEQUENCE [LARGE SCALE GENOMIC DNA]</scope>
    <source>
        <strain evidence="1">Wonlab-2016</strain>
    </source>
</reference>
<dbReference type="AlphaFoldDB" id="A0ABD0KCZ5"/>
<proteinExistence type="predicted"/>
<organism evidence="1 2">
    <name type="scientific">Batillaria attramentaria</name>
    <dbReference type="NCBI Taxonomy" id="370345"/>
    <lineage>
        <taxon>Eukaryota</taxon>
        <taxon>Metazoa</taxon>
        <taxon>Spiralia</taxon>
        <taxon>Lophotrochozoa</taxon>
        <taxon>Mollusca</taxon>
        <taxon>Gastropoda</taxon>
        <taxon>Caenogastropoda</taxon>
        <taxon>Sorbeoconcha</taxon>
        <taxon>Cerithioidea</taxon>
        <taxon>Batillariidae</taxon>
        <taxon>Batillaria</taxon>
    </lineage>
</organism>
<dbReference type="EMBL" id="JACVVK020000200">
    <property type="protein sequence ID" value="KAK7485044.1"/>
    <property type="molecule type" value="Genomic_DNA"/>
</dbReference>
<comment type="caution">
    <text evidence="1">The sequence shown here is derived from an EMBL/GenBank/DDBJ whole genome shotgun (WGS) entry which is preliminary data.</text>
</comment>
<keyword evidence="2" id="KW-1185">Reference proteome</keyword>
<protein>
    <submittedName>
        <fullName evidence="1">Uncharacterized protein</fullName>
    </submittedName>
</protein>
<evidence type="ECO:0000313" key="1">
    <source>
        <dbReference type="EMBL" id="KAK7485044.1"/>
    </source>
</evidence>
<evidence type="ECO:0000313" key="2">
    <source>
        <dbReference type="Proteomes" id="UP001519460"/>
    </source>
</evidence>
<name>A0ABD0KCZ5_9CAEN</name>